<feature type="region of interest" description="Disordered" evidence="2">
    <location>
        <begin position="1"/>
        <end position="82"/>
    </location>
</feature>
<feature type="region of interest" description="Disordered" evidence="2">
    <location>
        <begin position="702"/>
        <end position="835"/>
    </location>
</feature>
<dbReference type="InterPro" id="IPR011990">
    <property type="entry name" value="TPR-like_helical_dom_sf"/>
</dbReference>
<dbReference type="GO" id="GO:0005524">
    <property type="term" value="F:ATP binding"/>
    <property type="evidence" value="ECO:0007669"/>
    <property type="project" value="InterPro"/>
</dbReference>
<dbReference type="SMART" id="SM00129">
    <property type="entry name" value="KISc"/>
    <property type="match status" value="1"/>
</dbReference>
<dbReference type="GO" id="GO:0007018">
    <property type="term" value="P:microtubule-based movement"/>
    <property type="evidence" value="ECO:0007669"/>
    <property type="project" value="InterPro"/>
</dbReference>
<evidence type="ECO:0000313" key="4">
    <source>
        <dbReference type="EMBL" id="KOO21738.1"/>
    </source>
</evidence>
<evidence type="ECO:0000256" key="2">
    <source>
        <dbReference type="SAM" id="MobiDB-lite"/>
    </source>
</evidence>
<protein>
    <submittedName>
        <fullName evidence="4">Kinesin-like protein klpa</fullName>
    </submittedName>
</protein>
<reference evidence="5" key="1">
    <citation type="journal article" date="2015" name="PLoS Genet.">
        <title>Genome Sequence and Transcriptome Analyses of Chrysochromulina tobin: Metabolic Tools for Enhanced Algal Fitness in the Prominent Order Prymnesiales (Haptophyceae).</title>
        <authorList>
            <person name="Hovde B.T."/>
            <person name="Deodato C.R."/>
            <person name="Hunsperger H.M."/>
            <person name="Ryken S.A."/>
            <person name="Yost W."/>
            <person name="Jha R.K."/>
            <person name="Patterson J."/>
            <person name="Monnat R.J. Jr."/>
            <person name="Barlow S.B."/>
            <person name="Starkenburg S.R."/>
            <person name="Cattolico R.A."/>
        </authorList>
    </citation>
    <scope>NUCLEOTIDE SEQUENCE</scope>
    <source>
        <strain evidence="5">CCMP291</strain>
    </source>
</reference>
<dbReference type="Proteomes" id="UP000037460">
    <property type="component" value="Unassembled WGS sequence"/>
</dbReference>
<feature type="compositionally biased region" description="Basic and acidic residues" evidence="2">
    <location>
        <begin position="796"/>
        <end position="812"/>
    </location>
</feature>
<feature type="coiled-coil region" evidence="1">
    <location>
        <begin position="464"/>
        <end position="575"/>
    </location>
</feature>
<dbReference type="Pfam" id="PF00225">
    <property type="entry name" value="Kinesin"/>
    <property type="match status" value="1"/>
</dbReference>
<feature type="region of interest" description="Disordered" evidence="2">
    <location>
        <begin position="847"/>
        <end position="948"/>
    </location>
</feature>
<feature type="compositionally biased region" description="Basic and acidic residues" evidence="2">
    <location>
        <begin position="702"/>
        <end position="724"/>
    </location>
</feature>
<dbReference type="SUPFAM" id="SSF52540">
    <property type="entry name" value="P-loop containing nucleoside triphosphate hydrolases"/>
    <property type="match status" value="1"/>
</dbReference>
<evidence type="ECO:0000313" key="5">
    <source>
        <dbReference type="Proteomes" id="UP000037460"/>
    </source>
</evidence>
<feature type="compositionally biased region" description="Basic and acidic residues" evidence="2">
    <location>
        <begin position="928"/>
        <end position="948"/>
    </location>
</feature>
<sequence length="948" mass="100032">MAPKRSSSPAPSKKKDNASPAPVRPPATGKGGDKSSRSSSPLPEKPDKADKKKSSVVGAAPEVKKMKSAGSSNDLEDMDDMSSPLTLGEGARVKAWVKMAAGASSGVDAEDAICVRSEVAEGGAVVVYALDGAGRKMQTAVVDGVISDSEPLAAKNADMLSPLVDNVMCEPDLKISCLLCYGEDGTGLSEAMTGNQSLVTQTAQKMLAQTAGAGANCTVYLGVTLIAMELLFDLLEPSSGREMEITETQFAGVTIHGGHWQSLSSAAAVGPLLAKASANRESTMASLGGGLSQRSCTVYSLRWGATDGSAYGNSIIIVELAAPPIVRASGVPGLNLDDYCSINTSLKTLTKCLTAMGSKKKAATPPLRDSRLTHALGLVLGDDTALLHALVFVPARRGKRAEACAALGWASKASAARLKKEVYSSASSKALVSSLQGVVASLEEPGPEMESEMRDQMKPKPEALAQLKAAAEQKRGVLSEVEAELRASKAKVDDAKARNQAAKSERVKEQQEVKDAIQDLKQQEEGVRSGKELQKAMDTLKKSITEDKAEMRRQLEELEQKVTDAKADLVGIGAQTDKLDDGAPGMCDALIEKGRMYVDDGKNKYASLMFMSAIKLMESIGLGRSAFVVPPVSALADLYSAEGMDEEAIALYKQAYSIEKDSSGPDAPALARHLQKLGAAYEKQGKMEAATLTLEEAGSVLEHAHGPDHPEPSGDAPHHMDRMSEMPSGGVLESKHSDLASPRSAQAAQAMAEEAGKKGDAKKPAKAGAKPKKGDKTDKEAKEEVTTKGAKPKKGAKGDKAAKENKEGDAKPKKGKKSAAATGDADGEEAVAIRPQGAVKQSIVAGADEATVQKFSSQRMKERVKARMKRVNEEEEGSSKQLSLSLGLPPSLPPPSERDNTPDNASDLPESLQKKRDLFRARMASHKASQESREAIKASRAEREGQWR</sequence>
<gene>
    <name evidence="4" type="ORF">Ctob_001308</name>
</gene>
<feature type="compositionally biased region" description="Low complexity" evidence="2">
    <location>
        <begin position="1"/>
        <end position="11"/>
    </location>
</feature>
<dbReference type="InterPro" id="IPR001752">
    <property type="entry name" value="Kinesin_motor_dom"/>
</dbReference>
<feature type="compositionally biased region" description="Low complexity" evidence="2">
    <location>
        <begin position="879"/>
        <end position="889"/>
    </location>
</feature>
<dbReference type="Gene3D" id="1.25.40.10">
    <property type="entry name" value="Tetratricopeptide repeat domain"/>
    <property type="match status" value="1"/>
</dbReference>
<dbReference type="GO" id="GO:0005874">
    <property type="term" value="C:microtubule"/>
    <property type="evidence" value="ECO:0007669"/>
    <property type="project" value="TreeGrafter"/>
</dbReference>
<dbReference type="PANTHER" id="PTHR24115">
    <property type="entry name" value="KINESIN-RELATED"/>
    <property type="match status" value="1"/>
</dbReference>
<evidence type="ECO:0000259" key="3">
    <source>
        <dbReference type="SMART" id="SM00129"/>
    </source>
</evidence>
<accession>A0A0M0J682</accession>
<dbReference type="InterPro" id="IPR036961">
    <property type="entry name" value="Kinesin_motor_dom_sf"/>
</dbReference>
<feature type="compositionally biased region" description="Basic and acidic residues" evidence="2">
    <location>
        <begin position="772"/>
        <end position="786"/>
    </location>
</feature>
<dbReference type="InterPro" id="IPR027640">
    <property type="entry name" value="Kinesin-like_fam"/>
</dbReference>
<dbReference type="OrthoDB" id="10670830at2759"/>
<proteinExistence type="predicted"/>
<feature type="compositionally biased region" description="Basic and acidic residues" evidence="2">
    <location>
        <begin position="44"/>
        <end position="53"/>
    </location>
</feature>
<dbReference type="GO" id="GO:0008017">
    <property type="term" value="F:microtubule binding"/>
    <property type="evidence" value="ECO:0007669"/>
    <property type="project" value="InterPro"/>
</dbReference>
<dbReference type="SUPFAM" id="SSF48452">
    <property type="entry name" value="TPR-like"/>
    <property type="match status" value="1"/>
</dbReference>
<dbReference type="Gene3D" id="1.10.287.1490">
    <property type="match status" value="1"/>
</dbReference>
<dbReference type="InterPro" id="IPR027417">
    <property type="entry name" value="P-loop_NTPase"/>
</dbReference>
<dbReference type="GO" id="GO:0003777">
    <property type="term" value="F:microtubule motor activity"/>
    <property type="evidence" value="ECO:0007669"/>
    <property type="project" value="InterPro"/>
</dbReference>
<comment type="caution">
    <text evidence="4">The sequence shown here is derived from an EMBL/GenBank/DDBJ whole genome shotgun (WGS) entry which is preliminary data.</text>
</comment>
<dbReference type="GO" id="GO:0005871">
    <property type="term" value="C:kinesin complex"/>
    <property type="evidence" value="ECO:0007669"/>
    <property type="project" value="TreeGrafter"/>
</dbReference>
<organism evidence="4 5">
    <name type="scientific">Chrysochromulina tobinii</name>
    <dbReference type="NCBI Taxonomy" id="1460289"/>
    <lineage>
        <taxon>Eukaryota</taxon>
        <taxon>Haptista</taxon>
        <taxon>Haptophyta</taxon>
        <taxon>Prymnesiophyceae</taxon>
        <taxon>Prymnesiales</taxon>
        <taxon>Chrysochromulinaceae</taxon>
        <taxon>Chrysochromulina</taxon>
    </lineage>
</organism>
<feature type="non-terminal residue" evidence="4">
    <location>
        <position position="948"/>
    </location>
</feature>
<evidence type="ECO:0000256" key="1">
    <source>
        <dbReference type="SAM" id="Coils"/>
    </source>
</evidence>
<dbReference type="Gene3D" id="3.40.850.10">
    <property type="entry name" value="Kinesin motor domain"/>
    <property type="match status" value="1"/>
</dbReference>
<name>A0A0M0J682_9EUKA</name>
<dbReference type="AlphaFoldDB" id="A0A0M0J682"/>
<dbReference type="Pfam" id="PF13424">
    <property type="entry name" value="TPR_12"/>
    <property type="match status" value="1"/>
</dbReference>
<dbReference type="EMBL" id="JWZX01003338">
    <property type="protein sequence ID" value="KOO21738.1"/>
    <property type="molecule type" value="Genomic_DNA"/>
</dbReference>
<feature type="compositionally biased region" description="Basic and acidic residues" evidence="2">
    <location>
        <begin position="754"/>
        <end position="763"/>
    </location>
</feature>
<keyword evidence="1" id="KW-0175">Coiled coil</keyword>
<keyword evidence="5" id="KW-1185">Reference proteome</keyword>
<feature type="domain" description="Kinesin motor" evidence="3">
    <location>
        <begin position="110"/>
        <end position="424"/>
    </location>
</feature>
<dbReference type="GO" id="GO:0016887">
    <property type="term" value="F:ATP hydrolysis activity"/>
    <property type="evidence" value="ECO:0007669"/>
    <property type="project" value="TreeGrafter"/>
</dbReference>